<dbReference type="SUPFAM" id="SSF48403">
    <property type="entry name" value="Ankyrin repeat"/>
    <property type="match status" value="1"/>
</dbReference>
<evidence type="ECO:0000259" key="6">
    <source>
        <dbReference type="Pfam" id="PF25877"/>
    </source>
</evidence>
<comment type="similarity">
    <text evidence="3">Belongs to the SOWAH family.</text>
</comment>
<dbReference type="PANTHER" id="PTHR14491">
    <property type="entry name" value="SOSONDOWAH, ISOFORM G"/>
    <property type="match status" value="1"/>
</dbReference>
<keyword evidence="1" id="KW-0677">Repeat</keyword>
<feature type="compositionally biased region" description="Low complexity" evidence="5">
    <location>
        <begin position="203"/>
        <end position="218"/>
    </location>
</feature>
<feature type="compositionally biased region" description="Acidic residues" evidence="5">
    <location>
        <begin position="105"/>
        <end position="121"/>
    </location>
</feature>
<dbReference type="Proteomes" id="UP001497482">
    <property type="component" value="Chromosome 11"/>
</dbReference>
<evidence type="ECO:0000256" key="1">
    <source>
        <dbReference type="ARBA" id="ARBA00022737"/>
    </source>
</evidence>
<feature type="region of interest" description="Disordered" evidence="5">
    <location>
        <begin position="201"/>
        <end position="222"/>
    </location>
</feature>
<keyword evidence="2 4" id="KW-0040">ANK repeat</keyword>
<name>A0AAV2JB63_KNICA</name>
<feature type="domain" description="SOWAHA-C winged helix-turn-helix" evidence="6">
    <location>
        <begin position="2"/>
        <end position="85"/>
    </location>
</feature>
<reference evidence="7 8" key="1">
    <citation type="submission" date="2024-04" db="EMBL/GenBank/DDBJ databases">
        <authorList>
            <person name="Waldvogel A.-M."/>
            <person name="Schoenle A."/>
        </authorList>
    </citation>
    <scope>NUCLEOTIDE SEQUENCE [LARGE SCALE GENOMIC DNA]</scope>
</reference>
<gene>
    <name evidence="7" type="ORF">KC01_LOCUS5237</name>
</gene>
<dbReference type="InterPro" id="IPR058889">
    <property type="entry name" value="WHD_SOWAHA-C"/>
</dbReference>
<feature type="repeat" description="ANK" evidence="4">
    <location>
        <begin position="308"/>
        <end position="341"/>
    </location>
</feature>
<dbReference type="AlphaFoldDB" id="A0AAV2JB63"/>
<feature type="region of interest" description="Disordered" evidence="5">
    <location>
        <begin position="80"/>
        <end position="129"/>
    </location>
</feature>
<dbReference type="InterPro" id="IPR002110">
    <property type="entry name" value="Ankyrin_rpt"/>
</dbReference>
<dbReference type="InterPro" id="IPR036770">
    <property type="entry name" value="Ankyrin_rpt-contain_sf"/>
</dbReference>
<dbReference type="SMART" id="SM00248">
    <property type="entry name" value="ANK"/>
    <property type="match status" value="2"/>
</dbReference>
<evidence type="ECO:0000256" key="3">
    <source>
        <dbReference type="ARBA" id="ARBA00038122"/>
    </source>
</evidence>
<feature type="compositionally biased region" description="Basic and acidic residues" evidence="5">
    <location>
        <begin position="82"/>
        <end position="101"/>
    </location>
</feature>
<evidence type="ECO:0000256" key="2">
    <source>
        <dbReference type="ARBA" id="ARBA00023043"/>
    </source>
</evidence>
<evidence type="ECO:0000313" key="8">
    <source>
        <dbReference type="Proteomes" id="UP001497482"/>
    </source>
</evidence>
<dbReference type="PROSITE" id="PS50297">
    <property type="entry name" value="ANK_REP_REGION"/>
    <property type="match status" value="1"/>
</dbReference>
<evidence type="ECO:0000256" key="4">
    <source>
        <dbReference type="PROSITE-ProRule" id="PRU00023"/>
    </source>
</evidence>
<feature type="region of interest" description="Disordered" evidence="5">
    <location>
        <begin position="401"/>
        <end position="430"/>
    </location>
</feature>
<evidence type="ECO:0000313" key="7">
    <source>
        <dbReference type="EMBL" id="CAL1573307.1"/>
    </source>
</evidence>
<sequence length="442" mass="49999">MDLTQQSVLSFLIQEGGKVKKSELVKRFKGAIDCDTEEKERNRDLFKNLVNNVAVVKEIDGVRFVVVRKKYEPLVESFQAQEKTKDSSEDVNVVRKGEPQRLPEQSEEESNDNELQEEGDCESAKTESPIQMALQRCKSDFKMKRGMTFNIQSEEKRQHSAQSKPYALPLRIPPIDIHKIKADDLNGPGCVKGVKSADASATVGSPGWKKSPKSSKVSAELKENRGPSVVPLEQTEHEWLVKCASGHWSQVHGMLLRDSQLAEKKDFISGFTALHWAVKFGNSEMLVRLFELSKRGGVELDVNAKTHGGYTPLHIAALHDQEYILAMLVAEYGADVKIRDNCGRRAYHYLHKGVSQTIREMMGEPKATNKELKVVPCEKEEQDVFPEHSKGLYSLSKLFQPHSTGHKRKAKRRPSLLSLQDEPEMEGREEQARYRLMSDVLM</sequence>
<accession>A0AAV2JB63</accession>
<dbReference type="PROSITE" id="PS50088">
    <property type="entry name" value="ANK_REPEAT"/>
    <property type="match status" value="1"/>
</dbReference>
<dbReference type="PANTHER" id="PTHR14491:SF2">
    <property type="entry name" value="ANKYRIN REPEAT DOMAIN-CONTAINING PROTEIN SOWAHA"/>
    <property type="match status" value="1"/>
</dbReference>
<dbReference type="Pfam" id="PF12796">
    <property type="entry name" value="Ank_2"/>
    <property type="match status" value="1"/>
</dbReference>
<organism evidence="7 8">
    <name type="scientific">Knipowitschia caucasica</name>
    <name type="common">Caucasian dwarf goby</name>
    <name type="synonym">Pomatoschistus caucasicus</name>
    <dbReference type="NCBI Taxonomy" id="637954"/>
    <lineage>
        <taxon>Eukaryota</taxon>
        <taxon>Metazoa</taxon>
        <taxon>Chordata</taxon>
        <taxon>Craniata</taxon>
        <taxon>Vertebrata</taxon>
        <taxon>Euteleostomi</taxon>
        <taxon>Actinopterygii</taxon>
        <taxon>Neopterygii</taxon>
        <taxon>Teleostei</taxon>
        <taxon>Neoteleostei</taxon>
        <taxon>Acanthomorphata</taxon>
        <taxon>Gobiaria</taxon>
        <taxon>Gobiiformes</taxon>
        <taxon>Gobioidei</taxon>
        <taxon>Gobiidae</taxon>
        <taxon>Gobiinae</taxon>
        <taxon>Knipowitschia</taxon>
    </lineage>
</organism>
<proteinExistence type="inferred from homology"/>
<protein>
    <recommendedName>
        <fullName evidence="6">SOWAHA-C winged helix-turn-helix domain-containing protein</fullName>
    </recommendedName>
</protein>
<feature type="compositionally biased region" description="Basic residues" evidence="5">
    <location>
        <begin position="404"/>
        <end position="414"/>
    </location>
</feature>
<evidence type="ECO:0000256" key="5">
    <source>
        <dbReference type="SAM" id="MobiDB-lite"/>
    </source>
</evidence>
<dbReference type="EMBL" id="OZ035833">
    <property type="protein sequence ID" value="CAL1573307.1"/>
    <property type="molecule type" value="Genomic_DNA"/>
</dbReference>
<dbReference type="Gene3D" id="1.25.40.20">
    <property type="entry name" value="Ankyrin repeat-containing domain"/>
    <property type="match status" value="1"/>
</dbReference>
<dbReference type="Pfam" id="PF25877">
    <property type="entry name" value="WHD_SOWAH"/>
    <property type="match status" value="1"/>
</dbReference>
<keyword evidence="8" id="KW-1185">Reference proteome</keyword>